<dbReference type="STRING" id="411490.ANACAC_02975"/>
<sequence>MKNFSLKNLIPLLLLLAFFLITGGYFDRFTEELDSGVKKIYI</sequence>
<keyword evidence="2" id="KW-1185">Reference proteome</keyword>
<dbReference type="Proteomes" id="UP000004935">
    <property type="component" value="Unassembled WGS sequence"/>
</dbReference>
<dbReference type="RefSeq" id="WP_006568287.1">
    <property type="nucleotide sequence ID" value="NZ_DS499740.1"/>
</dbReference>
<comment type="caution">
    <text evidence="1">The sequence shown here is derived from an EMBL/GenBank/DDBJ whole genome shotgun (WGS) entry which is preliminary data.</text>
</comment>
<evidence type="ECO:0000313" key="1">
    <source>
        <dbReference type="EMBL" id="EDR96352.1"/>
    </source>
</evidence>
<evidence type="ECO:0000313" key="2">
    <source>
        <dbReference type="Proteomes" id="UP000004935"/>
    </source>
</evidence>
<protein>
    <submittedName>
        <fullName evidence="1">Uncharacterized protein</fullName>
    </submittedName>
</protein>
<reference evidence="1" key="1">
    <citation type="submission" date="2007-11" db="EMBL/GenBank/DDBJ databases">
        <authorList>
            <person name="Fulton L."/>
            <person name="Clifton S."/>
            <person name="Fulton B."/>
            <person name="Xu J."/>
            <person name="Minx P."/>
            <person name="Pepin K.H."/>
            <person name="Johnson M."/>
            <person name="Thiruvilangam P."/>
            <person name="Bhonagiri V."/>
            <person name="Nash W.E."/>
            <person name="Mardis E.R."/>
            <person name="Wilson R.K."/>
        </authorList>
    </citation>
    <scope>NUCLEOTIDE SEQUENCE [LARGE SCALE GENOMIC DNA]</scope>
    <source>
        <strain evidence="1">DSM 14662</strain>
    </source>
</reference>
<accession>B0MHL3</accession>
<reference evidence="1" key="2">
    <citation type="submission" date="2013-11" db="EMBL/GenBank/DDBJ databases">
        <title>Draft genome sequence of Anaerostipes caccae (DSM 14662).</title>
        <authorList>
            <person name="Sudarsanam P."/>
            <person name="Ley R."/>
            <person name="Guruge J."/>
            <person name="Turnbaugh P.J."/>
            <person name="Mahowald M."/>
            <person name="Liep D."/>
            <person name="Gordon J."/>
        </authorList>
    </citation>
    <scope>NUCLEOTIDE SEQUENCE</scope>
    <source>
        <strain evidence="1">DSM 14662</strain>
    </source>
</reference>
<dbReference type="AlphaFoldDB" id="B0MHL3"/>
<proteinExistence type="predicted"/>
<organism evidence="1 2">
    <name type="scientific">Anaerostipes caccae (strain DSM 14662 / CCUG 47493 / JCM 13470 / NCIMB 13811 / L1-92)</name>
    <dbReference type="NCBI Taxonomy" id="411490"/>
    <lineage>
        <taxon>Bacteria</taxon>
        <taxon>Bacillati</taxon>
        <taxon>Bacillota</taxon>
        <taxon>Clostridia</taxon>
        <taxon>Lachnospirales</taxon>
        <taxon>Lachnospiraceae</taxon>
        <taxon>Anaerostipes</taxon>
    </lineage>
</organism>
<dbReference type="HOGENOM" id="CLU_3246319_0_0_9"/>
<name>B0MHL3_ANACD</name>
<gene>
    <name evidence="1" type="ORF">ANACAC_02975</name>
</gene>
<dbReference type="EMBL" id="ABAX03000024">
    <property type="protein sequence ID" value="EDR96352.1"/>
    <property type="molecule type" value="Genomic_DNA"/>
</dbReference>